<dbReference type="GO" id="GO:0016787">
    <property type="term" value="F:hydrolase activity"/>
    <property type="evidence" value="ECO:0007669"/>
    <property type="project" value="UniProtKB-KW"/>
</dbReference>
<evidence type="ECO:0000313" key="4">
    <source>
        <dbReference type="Proteomes" id="UP000695562"/>
    </source>
</evidence>
<evidence type="ECO:0000313" key="3">
    <source>
        <dbReference type="EMBL" id="KAF2073399.1"/>
    </source>
</evidence>
<name>A0A8J4PVA9_9MYCE</name>
<reference evidence="3" key="1">
    <citation type="submission" date="2020-01" db="EMBL/GenBank/DDBJ databases">
        <title>Development of genomics and gene disruption for Polysphondylium violaceum indicates a role for the polyketide synthase stlB in stalk morphogenesis.</title>
        <authorList>
            <person name="Narita B."/>
            <person name="Kawabe Y."/>
            <person name="Kin K."/>
            <person name="Saito T."/>
            <person name="Gibbs R."/>
            <person name="Kuspa A."/>
            <person name="Muzny D."/>
            <person name="Queller D."/>
            <person name="Richards S."/>
            <person name="Strassman J."/>
            <person name="Sucgang R."/>
            <person name="Worley K."/>
            <person name="Schaap P."/>
        </authorList>
    </citation>
    <scope>NUCLEOTIDE SEQUENCE</scope>
    <source>
        <strain evidence="3">QSvi11</strain>
    </source>
</reference>
<comment type="caution">
    <text evidence="3">The sequence shown here is derived from an EMBL/GenBank/DDBJ whole genome shotgun (WGS) entry which is preliminary data.</text>
</comment>
<accession>A0A8J4PVA9</accession>
<evidence type="ECO:0000256" key="1">
    <source>
        <dbReference type="ARBA" id="ARBA00022801"/>
    </source>
</evidence>
<dbReference type="SUPFAM" id="SSF53474">
    <property type="entry name" value="alpha/beta-Hydrolases"/>
    <property type="match status" value="1"/>
</dbReference>
<dbReference type="InterPro" id="IPR049492">
    <property type="entry name" value="BD-FAE-like_dom"/>
</dbReference>
<keyword evidence="1" id="KW-0378">Hydrolase</keyword>
<dbReference type="Proteomes" id="UP000695562">
    <property type="component" value="Unassembled WGS sequence"/>
</dbReference>
<dbReference type="InterPro" id="IPR029058">
    <property type="entry name" value="AB_hydrolase_fold"/>
</dbReference>
<organism evidence="3 4">
    <name type="scientific">Polysphondylium violaceum</name>
    <dbReference type="NCBI Taxonomy" id="133409"/>
    <lineage>
        <taxon>Eukaryota</taxon>
        <taxon>Amoebozoa</taxon>
        <taxon>Evosea</taxon>
        <taxon>Eumycetozoa</taxon>
        <taxon>Dictyostelia</taxon>
        <taxon>Dictyosteliales</taxon>
        <taxon>Dictyosteliaceae</taxon>
        <taxon>Polysphondylium</taxon>
    </lineage>
</organism>
<sequence>METQVREMLDLSYQDTSLGNNYYKLDLYLPAAVNSDKLPPLMVYVHGGLWMDRDKRDSKDIGFYFSDNGFAVAIVNYTLTKHSDNPVHHYPVHNRDLSKSLYWLLTNDSVNGLFDRENVHLIGHSCGAHMIALACMQWDQTMNGLSMDGIKSVVGLQGIYDVERFVNDFPNWTSEIGFIYNNSDPKSWESPQHIDPQSTTQTIRDAISNKIDWLLVHSPEDLWVNREQSIYFKQQMLTLWSCKKVIVDEDLHGAHFPVVETLTVKSDPTGDKLRNSLNQFYSKYF</sequence>
<dbReference type="InterPro" id="IPR050300">
    <property type="entry name" value="GDXG_lipolytic_enzyme"/>
</dbReference>
<dbReference type="PANTHER" id="PTHR48081">
    <property type="entry name" value="AB HYDROLASE SUPERFAMILY PROTEIN C4A8.06C"/>
    <property type="match status" value="1"/>
</dbReference>
<keyword evidence="4" id="KW-1185">Reference proteome</keyword>
<proteinExistence type="predicted"/>
<dbReference type="OrthoDB" id="6495301at2759"/>
<feature type="domain" description="BD-FAE-like" evidence="2">
    <location>
        <begin position="25"/>
        <end position="235"/>
    </location>
</feature>
<dbReference type="EMBL" id="AJWJ01000206">
    <property type="protein sequence ID" value="KAF2073399.1"/>
    <property type="molecule type" value="Genomic_DNA"/>
</dbReference>
<dbReference type="AlphaFoldDB" id="A0A8J4PVA9"/>
<dbReference type="Pfam" id="PF20434">
    <property type="entry name" value="BD-FAE"/>
    <property type="match status" value="1"/>
</dbReference>
<dbReference type="PANTHER" id="PTHR48081:SF33">
    <property type="entry name" value="KYNURENINE FORMAMIDASE"/>
    <property type="match status" value="1"/>
</dbReference>
<evidence type="ECO:0000259" key="2">
    <source>
        <dbReference type="Pfam" id="PF20434"/>
    </source>
</evidence>
<protein>
    <recommendedName>
        <fullName evidence="2">BD-FAE-like domain-containing protein</fullName>
    </recommendedName>
</protein>
<dbReference type="Gene3D" id="3.40.50.1820">
    <property type="entry name" value="alpha/beta hydrolase"/>
    <property type="match status" value="1"/>
</dbReference>
<gene>
    <name evidence="3" type="ORF">CYY_005278</name>
</gene>